<dbReference type="OrthoDB" id="5414888at2759"/>
<dbReference type="GeneID" id="5546416"/>
<sequence>MDFKSSYSNVSLSPIYASTGAVATISEDGSILATPVVDEINIVALEDNAGNGTLLTTVENDDEQD</sequence>
<gene>
    <name evidence="1" type="ORF">Kpol_1031p49</name>
</gene>
<dbReference type="eggNOG" id="KOG0319">
    <property type="taxonomic scope" value="Eukaryota"/>
</dbReference>
<dbReference type="HOGENOM" id="CLU_2856148_0_0_1"/>
<dbReference type="InParanoid" id="A7THY1"/>
<dbReference type="Proteomes" id="UP000000267">
    <property type="component" value="Unassembled WGS sequence"/>
</dbReference>
<dbReference type="RefSeq" id="XP_001646001.1">
    <property type="nucleotide sequence ID" value="XM_001645951.1"/>
</dbReference>
<accession>A7THY1</accession>
<name>A7THY1_VANPO</name>
<keyword evidence="2" id="KW-1185">Reference proteome</keyword>
<evidence type="ECO:0000313" key="1">
    <source>
        <dbReference type="EMBL" id="EDO18143.1"/>
    </source>
</evidence>
<dbReference type="AlphaFoldDB" id="A7THY1"/>
<dbReference type="KEGG" id="vpo:Kpol_1031p49"/>
<evidence type="ECO:0000313" key="2">
    <source>
        <dbReference type="Proteomes" id="UP000000267"/>
    </source>
</evidence>
<organism evidence="2">
    <name type="scientific">Vanderwaltozyma polyspora (strain ATCC 22028 / DSM 70294 / BCRC 21397 / CBS 2163 / NBRC 10782 / NRRL Y-8283 / UCD 57-17)</name>
    <name type="common">Kluyveromyces polysporus</name>
    <dbReference type="NCBI Taxonomy" id="436907"/>
    <lineage>
        <taxon>Eukaryota</taxon>
        <taxon>Fungi</taxon>
        <taxon>Dikarya</taxon>
        <taxon>Ascomycota</taxon>
        <taxon>Saccharomycotina</taxon>
        <taxon>Saccharomycetes</taxon>
        <taxon>Saccharomycetales</taxon>
        <taxon>Saccharomycetaceae</taxon>
        <taxon>Vanderwaltozyma</taxon>
    </lineage>
</organism>
<dbReference type="EMBL" id="DS480393">
    <property type="protein sequence ID" value="EDO18143.1"/>
    <property type="molecule type" value="Genomic_DNA"/>
</dbReference>
<proteinExistence type="predicted"/>
<reference evidence="1 2" key="1">
    <citation type="journal article" date="2007" name="Proc. Natl. Acad. Sci. U.S.A.">
        <title>Independent sorting-out of thousands of duplicated gene pairs in two yeast species descended from a whole-genome duplication.</title>
        <authorList>
            <person name="Scannell D.R."/>
            <person name="Frank A.C."/>
            <person name="Conant G.C."/>
            <person name="Byrne K.P."/>
            <person name="Woolfit M."/>
            <person name="Wolfe K.H."/>
        </authorList>
    </citation>
    <scope>NUCLEOTIDE SEQUENCE [LARGE SCALE GENOMIC DNA]</scope>
    <source>
        <strain evidence="2">ATCC 22028 / DSM 70294 / BCRC 21397 / CBS 2163 / NBRC 10782 / NRRL Y-8283 / UCD 57-17</strain>
    </source>
</reference>
<protein>
    <submittedName>
        <fullName evidence="1">Uncharacterized protein</fullName>
    </submittedName>
</protein>
<feature type="non-terminal residue" evidence="1">
    <location>
        <position position="65"/>
    </location>
</feature>
<dbReference type="STRING" id="436907.A7THY1"/>